<dbReference type="InterPro" id="IPR004796">
    <property type="entry name" value="PTS_IIC_cello"/>
</dbReference>
<feature type="domain" description="PTS EIIC type-3" evidence="10">
    <location>
        <begin position="8"/>
        <end position="409"/>
    </location>
</feature>
<feature type="transmembrane region" description="Helical" evidence="9">
    <location>
        <begin position="249"/>
        <end position="269"/>
    </location>
</feature>
<dbReference type="NCBIfam" id="TIGR00410">
    <property type="entry name" value="lacE"/>
    <property type="match status" value="1"/>
</dbReference>
<sequence>MNNTSTKFSKVLSAVTAFSKNKYVKSVSDSMMTLIGIMVFGSFAVILKAFPIKSVATFFENIGIAPYFGAIYNLTIGAISIYLVFLIAKNLASKFNFGDDSTTVGLIAIMNFLILTPLGNFVSGESNVTAIPLKWLGTSGMFSAIIVGLLVGRGYVFIKEKKWTIKMPPGVPPMVSRSFESLIPTILLGTLSAIIAYLFSLTSFGNMHQLMFTVLQNPLQGIGSSIWAIMLIIAFQQFLWFLGIHGTNIITPVVAPILMALNVENLSAYEAGKEMPHIVTHAFVNIVCWGGTALGLVILMLFVGKSKRYKELGKLSVVPALFGITEPVIFGTPLVLNFKMAIPFIFNNSICLGLAYLLTKIGLVAQTIGAQAVFGLPLGFHASVGGSVSIIILQLLIQLVLSPILWYPWFKMLDKEAVIEEQKILAQ</sequence>
<feature type="transmembrane region" description="Helical" evidence="9">
    <location>
        <begin position="281"/>
        <end position="303"/>
    </location>
</feature>
<feature type="transmembrane region" description="Helical" evidence="9">
    <location>
        <begin position="315"/>
        <end position="334"/>
    </location>
</feature>
<dbReference type="InterPro" id="IPR004501">
    <property type="entry name" value="PTS_EIIC_3"/>
</dbReference>
<feature type="transmembrane region" description="Helical" evidence="9">
    <location>
        <begin position="30"/>
        <end position="50"/>
    </location>
</feature>
<evidence type="ECO:0000256" key="8">
    <source>
        <dbReference type="PIRNR" id="PIRNR006351"/>
    </source>
</evidence>
<keyword evidence="3 8" id="KW-1003">Cell membrane</keyword>
<feature type="transmembrane region" description="Helical" evidence="9">
    <location>
        <begin position="219"/>
        <end position="242"/>
    </location>
</feature>
<dbReference type="EMBL" id="JAGGKG010000012">
    <property type="protein sequence ID" value="MBP1906069.1"/>
    <property type="molecule type" value="Genomic_DNA"/>
</dbReference>
<gene>
    <name evidence="11" type="ORF">J2Z32_002718</name>
</gene>
<evidence type="ECO:0000256" key="7">
    <source>
        <dbReference type="ARBA" id="ARBA00023136"/>
    </source>
</evidence>
<feature type="transmembrane region" description="Helical" evidence="9">
    <location>
        <begin position="70"/>
        <end position="92"/>
    </location>
</feature>
<keyword evidence="5 9" id="KW-0812">Transmembrane</keyword>
<feature type="transmembrane region" description="Helical" evidence="9">
    <location>
        <begin position="135"/>
        <end position="158"/>
    </location>
</feature>
<proteinExistence type="predicted"/>
<dbReference type="PANTHER" id="PTHR33989">
    <property type="match status" value="1"/>
</dbReference>
<dbReference type="PIRSF" id="PIRSF006351">
    <property type="entry name" value="PTS_EIIC-Cellobiose"/>
    <property type="match status" value="1"/>
</dbReference>
<accession>A0ABS4FU50</accession>
<comment type="subcellular location">
    <subcellularLocation>
        <location evidence="1">Cell membrane</location>
        <topology evidence="1">Multi-pass membrane protein</topology>
    </subcellularLocation>
</comment>
<dbReference type="Proteomes" id="UP001519272">
    <property type="component" value="Unassembled WGS sequence"/>
</dbReference>
<dbReference type="InterPro" id="IPR051088">
    <property type="entry name" value="PTS_Sugar-EIIC/EIIB"/>
</dbReference>
<evidence type="ECO:0000313" key="11">
    <source>
        <dbReference type="EMBL" id="MBP1906069.1"/>
    </source>
</evidence>
<evidence type="ECO:0000256" key="2">
    <source>
        <dbReference type="ARBA" id="ARBA00022448"/>
    </source>
</evidence>
<dbReference type="InterPro" id="IPR003352">
    <property type="entry name" value="PTS_EIIC"/>
</dbReference>
<feature type="transmembrane region" description="Helical" evidence="9">
    <location>
        <begin position="104"/>
        <end position="123"/>
    </location>
</feature>
<dbReference type="PANTHER" id="PTHR33989:SF4">
    <property type="entry name" value="PTS SYSTEM N,N'-DIACETYLCHITOBIOSE-SPECIFIC EIIC COMPONENT"/>
    <property type="match status" value="1"/>
</dbReference>
<keyword evidence="4 8" id="KW-0762">Sugar transport</keyword>
<evidence type="ECO:0000256" key="1">
    <source>
        <dbReference type="ARBA" id="ARBA00004651"/>
    </source>
</evidence>
<protein>
    <recommendedName>
        <fullName evidence="8">Permease IIC component</fullName>
    </recommendedName>
</protein>
<evidence type="ECO:0000313" key="12">
    <source>
        <dbReference type="Proteomes" id="UP001519272"/>
    </source>
</evidence>
<keyword evidence="12" id="KW-1185">Reference proteome</keyword>
<dbReference type="PROSITE" id="PS51105">
    <property type="entry name" value="PTS_EIIC_TYPE_3"/>
    <property type="match status" value="1"/>
</dbReference>
<comment type="caution">
    <text evidence="11">The sequence shown here is derived from an EMBL/GenBank/DDBJ whole genome shotgun (WGS) entry which is preliminary data.</text>
</comment>
<evidence type="ECO:0000259" key="10">
    <source>
        <dbReference type="PROSITE" id="PS51105"/>
    </source>
</evidence>
<evidence type="ECO:0000256" key="5">
    <source>
        <dbReference type="ARBA" id="ARBA00022692"/>
    </source>
</evidence>
<dbReference type="RefSeq" id="WP_210089672.1">
    <property type="nucleotide sequence ID" value="NZ_JAGGKG010000012.1"/>
</dbReference>
<evidence type="ECO:0000256" key="6">
    <source>
        <dbReference type="ARBA" id="ARBA00022989"/>
    </source>
</evidence>
<keyword evidence="7 8" id="KW-0472">Membrane</keyword>
<reference evidence="11 12" key="1">
    <citation type="submission" date="2021-03" db="EMBL/GenBank/DDBJ databases">
        <title>Genomic Encyclopedia of Type Strains, Phase IV (KMG-IV): sequencing the most valuable type-strain genomes for metagenomic binning, comparative biology and taxonomic classification.</title>
        <authorList>
            <person name="Goeker M."/>
        </authorList>
    </citation>
    <scope>NUCLEOTIDE SEQUENCE [LARGE SCALE GENOMIC DNA]</scope>
    <source>
        <strain evidence="11 12">DSM 14349</strain>
    </source>
</reference>
<evidence type="ECO:0000256" key="4">
    <source>
        <dbReference type="ARBA" id="ARBA00022597"/>
    </source>
</evidence>
<keyword evidence="2 8" id="KW-0813">Transport</keyword>
<keyword evidence="6 9" id="KW-1133">Transmembrane helix</keyword>
<organism evidence="11 12">
    <name type="scientific">Paenibacillus turicensis</name>
    <dbReference type="NCBI Taxonomy" id="160487"/>
    <lineage>
        <taxon>Bacteria</taxon>
        <taxon>Bacillati</taxon>
        <taxon>Bacillota</taxon>
        <taxon>Bacilli</taxon>
        <taxon>Bacillales</taxon>
        <taxon>Paenibacillaceae</taxon>
        <taxon>Paenibacillus</taxon>
    </lineage>
</organism>
<comment type="function">
    <text evidence="8">The phosphoenolpyruvate-dependent sugar phosphotransferase system (PTS), a major carbohydrate active -transport system, catalyzes the phosphorylation of incoming sugar substrates concomitant with their translocation across the cell membrane.</text>
</comment>
<feature type="transmembrane region" description="Helical" evidence="9">
    <location>
        <begin position="179"/>
        <end position="199"/>
    </location>
</feature>
<dbReference type="Pfam" id="PF02378">
    <property type="entry name" value="PTS_EIIC"/>
    <property type="match status" value="1"/>
</dbReference>
<feature type="transmembrane region" description="Helical" evidence="9">
    <location>
        <begin position="388"/>
        <end position="407"/>
    </location>
</feature>
<evidence type="ECO:0000256" key="9">
    <source>
        <dbReference type="SAM" id="Phobius"/>
    </source>
</evidence>
<name>A0ABS4FU50_9BACL</name>
<evidence type="ECO:0000256" key="3">
    <source>
        <dbReference type="ARBA" id="ARBA00022475"/>
    </source>
</evidence>